<dbReference type="OrthoDB" id="1304206at2759"/>
<keyword evidence="3" id="KW-1185">Reference proteome</keyword>
<reference evidence="2 3" key="1">
    <citation type="submission" date="2020-09" db="EMBL/GenBank/DDBJ databases">
        <title>De no assembly of potato wild relative species, Solanum commersonii.</title>
        <authorList>
            <person name="Cho K."/>
        </authorList>
    </citation>
    <scope>NUCLEOTIDE SEQUENCE [LARGE SCALE GENOMIC DNA]</scope>
    <source>
        <strain evidence="2">LZ3.2</strain>
        <tissue evidence="2">Leaf</tissue>
    </source>
</reference>
<comment type="caution">
    <text evidence="2">The sequence shown here is derived from an EMBL/GenBank/DDBJ whole genome shotgun (WGS) entry which is preliminary data.</text>
</comment>
<sequence length="116" mass="13729">MAKVKVQVDPTKDRPRHVWIGLDDEDLTIGRWQPIEKELGAELKNMNKGEQGQQGGEHRQIKTREQEEQQQQKTKAGSSEQQPEQQKEEEWQLTRRRNNKSQEERTQKTMWRPASP</sequence>
<name>A0A9J5Y8A6_SOLCO</name>
<feature type="region of interest" description="Disordered" evidence="1">
    <location>
        <begin position="40"/>
        <end position="116"/>
    </location>
</feature>
<dbReference type="AlphaFoldDB" id="A0A9J5Y8A6"/>
<evidence type="ECO:0000256" key="1">
    <source>
        <dbReference type="SAM" id="MobiDB-lite"/>
    </source>
</evidence>
<proteinExistence type="predicted"/>
<accession>A0A9J5Y8A6</accession>
<dbReference type="Proteomes" id="UP000824120">
    <property type="component" value="Chromosome 7"/>
</dbReference>
<protein>
    <submittedName>
        <fullName evidence="2">Uncharacterized protein</fullName>
    </submittedName>
</protein>
<organism evidence="2 3">
    <name type="scientific">Solanum commersonii</name>
    <name type="common">Commerson's wild potato</name>
    <name type="synonym">Commerson's nightshade</name>
    <dbReference type="NCBI Taxonomy" id="4109"/>
    <lineage>
        <taxon>Eukaryota</taxon>
        <taxon>Viridiplantae</taxon>
        <taxon>Streptophyta</taxon>
        <taxon>Embryophyta</taxon>
        <taxon>Tracheophyta</taxon>
        <taxon>Spermatophyta</taxon>
        <taxon>Magnoliopsida</taxon>
        <taxon>eudicotyledons</taxon>
        <taxon>Gunneridae</taxon>
        <taxon>Pentapetalae</taxon>
        <taxon>asterids</taxon>
        <taxon>lamiids</taxon>
        <taxon>Solanales</taxon>
        <taxon>Solanaceae</taxon>
        <taxon>Solanoideae</taxon>
        <taxon>Solaneae</taxon>
        <taxon>Solanum</taxon>
    </lineage>
</organism>
<gene>
    <name evidence="2" type="ORF">H5410_036486</name>
</gene>
<evidence type="ECO:0000313" key="3">
    <source>
        <dbReference type="Proteomes" id="UP000824120"/>
    </source>
</evidence>
<evidence type="ECO:0000313" key="2">
    <source>
        <dbReference type="EMBL" id="KAG5595254.1"/>
    </source>
</evidence>
<feature type="compositionally biased region" description="Basic and acidic residues" evidence="1">
    <location>
        <begin position="56"/>
        <end position="67"/>
    </location>
</feature>
<dbReference type="EMBL" id="JACXVP010000007">
    <property type="protein sequence ID" value="KAG5595254.1"/>
    <property type="molecule type" value="Genomic_DNA"/>
</dbReference>